<dbReference type="PANTHER" id="PTHR31435:SF9">
    <property type="entry name" value="PROTEIN NATD1"/>
    <property type="match status" value="1"/>
</dbReference>
<dbReference type="InterPro" id="IPR045057">
    <property type="entry name" value="Gcn5-rel_NAT"/>
</dbReference>
<dbReference type="RefSeq" id="WP_166946852.1">
    <property type="nucleotide sequence ID" value="NZ_JAARLZ010000002.1"/>
</dbReference>
<feature type="domain" description="N-acetyltransferase" evidence="1">
    <location>
        <begin position="11"/>
        <end position="96"/>
    </location>
</feature>
<proteinExistence type="predicted"/>
<dbReference type="PANTHER" id="PTHR31435">
    <property type="entry name" value="PROTEIN NATD1"/>
    <property type="match status" value="1"/>
</dbReference>
<accession>A0A7X5U8I5</accession>
<dbReference type="InterPro" id="IPR016181">
    <property type="entry name" value="Acyl_CoA_acyltransferase"/>
</dbReference>
<evidence type="ECO:0000313" key="3">
    <source>
        <dbReference type="Proteomes" id="UP000490980"/>
    </source>
</evidence>
<dbReference type="Pfam" id="PF14542">
    <property type="entry name" value="Acetyltransf_CG"/>
    <property type="match status" value="1"/>
</dbReference>
<dbReference type="SUPFAM" id="SSF55729">
    <property type="entry name" value="Acyl-CoA N-acyltransferases (Nat)"/>
    <property type="match status" value="1"/>
</dbReference>
<gene>
    <name evidence="2" type="ORF">HBF25_05120</name>
</gene>
<dbReference type="PROSITE" id="PS51729">
    <property type="entry name" value="GNAT_YJDJ"/>
    <property type="match status" value="1"/>
</dbReference>
<name>A0A7X5U8I5_9GAMM</name>
<comment type="caution">
    <text evidence="2">The sequence shown here is derived from an EMBL/GenBank/DDBJ whole genome shotgun (WGS) entry which is preliminary data.</text>
</comment>
<dbReference type="InterPro" id="IPR031165">
    <property type="entry name" value="GNAT_YJDJ"/>
</dbReference>
<evidence type="ECO:0000313" key="2">
    <source>
        <dbReference type="EMBL" id="NII05772.1"/>
    </source>
</evidence>
<keyword evidence="3" id="KW-1185">Reference proteome</keyword>
<keyword evidence="2" id="KW-0808">Transferase</keyword>
<dbReference type="Gene3D" id="3.40.630.30">
    <property type="match status" value="1"/>
</dbReference>
<dbReference type="AlphaFoldDB" id="A0A7X5U8I5"/>
<dbReference type="GO" id="GO:0016740">
    <property type="term" value="F:transferase activity"/>
    <property type="evidence" value="ECO:0007669"/>
    <property type="project" value="UniProtKB-KW"/>
</dbReference>
<protein>
    <submittedName>
        <fullName evidence="2">N-acetyltransferase</fullName>
    </submittedName>
</protein>
<dbReference type="Proteomes" id="UP000490980">
    <property type="component" value="Unassembled WGS sequence"/>
</dbReference>
<reference evidence="2 3" key="1">
    <citation type="submission" date="2020-03" db="EMBL/GenBank/DDBJ databases">
        <authorList>
            <person name="Lai Q."/>
        </authorList>
    </citation>
    <scope>NUCLEOTIDE SEQUENCE [LARGE SCALE GENOMIC DNA]</scope>
    <source>
        <strain evidence="2 3">CCUG 25036</strain>
    </source>
</reference>
<evidence type="ECO:0000259" key="1">
    <source>
        <dbReference type="PROSITE" id="PS51729"/>
    </source>
</evidence>
<organism evidence="2 3">
    <name type="scientific">Luteibacter anthropi</name>
    <dbReference type="NCBI Taxonomy" id="564369"/>
    <lineage>
        <taxon>Bacteria</taxon>
        <taxon>Pseudomonadati</taxon>
        <taxon>Pseudomonadota</taxon>
        <taxon>Gammaproteobacteria</taxon>
        <taxon>Lysobacterales</taxon>
        <taxon>Rhodanobacteraceae</taxon>
        <taxon>Luteibacter</taxon>
    </lineage>
</organism>
<sequence>MNDQAHPLHIVHDEKRHTFETVVDGHTCEIDYLLEGTVMTITHTGVPDAVGGRGIANLLTRFAIQVAEAKGWKIRPACSYAAAWFKRNPEYAHLLA</sequence>
<dbReference type="EMBL" id="JAARLZ010000002">
    <property type="protein sequence ID" value="NII05772.1"/>
    <property type="molecule type" value="Genomic_DNA"/>
</dbReference>